<evidence type="ECO:0000256" key="4">
    <source>
        <dbReference type="ARBA" id="ARBA00022729"/>
    </source>
</evidence>
<dbReference type="InterPro" id="IPR019008">
    <property type="entry name" value="Beta_sandwich_EMC7"/>
</dbReference>
<evidence type="ECO:0000313" key="13">
    <source>
        <dbReference type="EMBL" id="CAF3590475.1"/>
    </source>
</evidence>
<dbReference type="Proteomes" id="UP000663864">
    <property type="component" value="Unassembled WGS sequence"/>
</dbReference>
<dbReference type="EMBL" id="CAJNOU010000248">
    <property type="protein sequence ID" value="CAF0931524.1"/>
    <property type="molecule type" value="Genomic_DNA"/>
</dbReference>
<dbReference type="OrthoDB" id="27095at2759"/>
<feature type="region of interest" description="Disordered" evidence="7">
    <location>
        <begin position="215"/>
        <end position="246"/>
    </location>
</feature>
<feature type="compositionally biased region" description="Basic and acidic residues" evidence="7">
    <location>
        <begin position="223"/>
        <end position="233"/>
    </location>
</feature>
<evidence type="ECO:0000259" key="9">
    <source>
        <dbReference type="Pfam" id="PF09430"/>
    </source>
</evidence>
<evidence type="ECO:0000256" key="8">
    <source>
        <dbReference type="SAM" id="Phobius"/>
    </source>
</evidence>
<feature type="transmembrane region" description="Helical" evidence="8">
    <location>
        <begin position="156"/>
        <end position="174"/>
    </location>
</feature>
<organism evidence="13 15">
    <name type="scientific">Rotaria sordida</name>
    <dbReference type="NCBI Taxonomy" id="392033"/>
    <lineage>
        <taxon>Eukaryota</taxon>
        <taxon>Metazoa</taxon>
        <taxon>Spiralia</taxon>
        <taxon>Gnathifera</taxon>
        <taxon>Rotifera</taxon>
        <taxon>Eurotatoria</taxon>
        <taxon>Bdelloidea</taxon>
        <taxon>Philodinida</taxon>
        <taxon>Philodinidae</taxon>
        <taxon>Rotaria</taxon>
    </lineage>
</organism>
<dbReference type="Pfam" id="PF09430">
    <property type="entry name" value="EMC7_beta-sandw"/>
    <property type="match status" value="1"/>
</dbReference>
<evidence type="ECO:0000313" key="12">
    <source>
        <dbReference type="EMBL" id="CAF1082215.1"/>
    </source>
</evidence>
<reference evidence="13" key="1">
    <citation type="submission" date="2021-02" db="EMBL/GenBank/DDBJ databases">
        <authorList>
            <person name="Nowell W R."/>
        </authorList>
    </citation>
    <scope>NUCLEOTIDE SEQUENCE</scope>
</reference>
<dbReference type="InterPro" id="IPR039163">
    <property type="entry name" value="EMC7"/>
</dbReference>
<dbReference type="SUPFAM" id="SSF49452">
    <property type="entry name" value="Starch-binding domain-like"/>
    <property type="match status" value="1"/>
</dbReference>
<evidence type="ECO:0000256" key="6">
    <source>
        <dbReference type="ARBA" id="ARBA00023136"/>
    </source>
</evidence>
<dbReference type="Proteomes" id="UP000663874">
    <property type="component" value="Unassembled WGS sequence"/>
</dbReference>
<comment type="similarity">
    <text evidence="2">Belongs to the EMC7 family.</text>
</comment>
<name>A0A818MK53_9BILA</name>
<dbReference type="EMBL" id="CAJOAX010000434">
    <property type="protein sequence ID" value="CAF3590475.1"/>
    <property type="molecule type" value="Genomic_DNA"/>
</dbReference>
<dbReference type="AlphaFoldDB" id="A0A818MK53"/>
<feature type="compositionally biased region" description="Basic residues" evidence="7">
    <location>
        <begin position="234"/>
        <end position="246"/>
    </location>
</feature>
<evidence type="ECO:0000313" key="10">
    <source>
        <dbReference type="EMBL" id="CAF0876072.1"/>
    </source>
</evidence>
<dbReference type="Proteomes" id="UP000663823">
    <property type="component" value="Unassembled WGS sequence"/>
</dbReference>
<evidence type="ECO:0000313" key="11">
    <source>
        <dbReference type="EMBL" id="CAF0931524.1"/>
    </source>
</evidence>
<dbReference type="PANTHER" id="PTHR13605:SF4">
    <property type="entry name" value="ER MEMBRANE PROTEIN COMPLEX SUBUNIT 7"/>
    <property type="match status" value="1"/>
</dbReference>
<sequence length="246" mass="28297">MLNTTVWCRFYSVLIMFITYREIIAALSTSPSENIGSHKIEGQILFQPNDKALDDMRILVNEGEYIGIPRVDGTFVISGIPSGSYVVSISSPRHVFEPVRVDINTNGKIRARKVNFVQPNEVVVVKYPLRFNAYVKPNYFKTREVYRWTDIIFNPTFAPIILLTVLFLFVPKFLPQETEMRQMFPGTNDIMQPNMNIPDIAALFAQWFGGPRRIRQTSQQSISDDKTDSDDIRRQKKNKKALKGKN</sequence>
<keyword evidence="4" id="KW-0732">Signal</keyword>
<evidence type="ECO:0000256" key="3">
    <source>
        <dbReference type="ARBA" id="ARBA00022692"/>
    </source>
</evidence>
<feature type="domain" description="ER membrane protein complex subunit 7 beta-sandwich" evidence="9">
    <location>
        <begin position="50"/>
        <end position="156"/>
    </location>
</feature>
<dbReference type="GO" id="GO:0072546">
    <property type="term" value="C:EMC complex"/>
    <property type="evidence" value="ECO:0007669"/>
    <property type="project" value="TreeGrafter"/>
</dbReference>
<comment type="caution">
    <text evidence="13">The sequence shown here is derived from an EMBL/GenBank/DDBJ whole genome shotgun (WGS) entry which is preliminary data.</text>
</comment>
<dbReference type="PANTHER" id="PTHR13605">
    <property type="entry name" value="ER MEMBRANE PROTEIN COMPLEX SUBUNIT 7"/>
    <property type="match status" value="1"/>
</dbReference>
<keyword evidence="3 8" id="KW-0812">Transmembrane</keyword>
<evidence type="ECO:0000256" key="7">
    <source>
        <dbReference type="SAM" id="MobiDB-lite"/>
    </source>
</evidence>
<protein>
    <recommendedName>
        <fullName evidence="9">ER membrane protein complex subunit 7 beta-sandwich domain-containing protein</fullName>
    </recommendedName>
</protein>
<dbReference type="Proteomes" id="UP000663882">
    <property type="component" value="Unassembled WGS sequence"/>
</dbReference>
<dbReference type="EMBL" id="CAJNOT010000169">
    <property type="protein sequence ID" value="CAF0876072.1"/>
    <property type="molecule type" value="Genomic_DNA"/>
</dbReference>
<dbReference type="InterPro" id="IPR013784">
    <property type="entry name" value="Carb-bd-like_fold"/>
</dbReference>
<dbReference type="EMBL" id="CAJNOO010001029">
    <property type="protein sequence ID" value="CAF1082215.1"/>
    <property type="molecule type" value="Genomic_DNA"/>
</dbReference>
<gene>
    <name evidence="14" type="ORF">FNK824_LOCUS24731</name>
    <name evidence="13" type="ORF">OTI717_LOCUS6281</name>
    <name evidence="12" type="ORF">RFH988_LOCUS18355</name>
    <name evidence="11" type="ORF">SEV965_LOCUS7200</name>
    <name evidence="10" type="ORF">ZHD862_LOCUS6139</name>
</gene>
<evidence type="ECO:0000256" key="2">
    <source>
        <dbReference type="ARBA" id="ARBA00008880"/>
    </source>
</evidence>
<keyword evidence="5 8" id="KW-1133">Transmembrane helix</keyword>
<evidence type="ECO:0000256" key="5">
    <source>
        <dbReference type="ARBA" id="ARBA00022989"/>
    </source>
</evidence>
<dbReference type="GO" id="GO:0030246">
    <property type="term" value="F:carbohydrate binding"/>
    <property type="evidence" value="ECO:0007669"/>
    <property type="project" value="InterPro"/>
</dbReference>
<proteinExistence type="inferred from homology"/>
<dbReference type="EMBL" id="CAJOBE010005592">
    <property type="protein sequence ID" value="CAF3978530.1"/>
    <property type="molecule type" value="Genomic_DNA"/>
</dbReference>
<dbReference type="Proteomes" id="UP000663889">
    <property type="component" value="Unassembled WGS sequence"/>
</dbReference>
<evidence type="ECO:0000313" key="15">
    <source>
        <dbReference type="Proteomes" id="UP000663823"/>
    </source>
</evidence>
<comment type="subcellular location">
    <subcellularLocation>
        <location evidence="1">Membrane</location>
        <topology evidence="1">Single-pass membrane protein</topology>
    </subcellularLocation>
</comment>
<evidence type="ECO:0000256" key="1">
    <source>
        <dbReference type="ARBA" id="ARBA00004167"/>
    </source>
</evidence>
<keyword evidence="6 8" id="KW-0472">Membrane</keyword>
<accession>A0A818MK53</accession>
<evidence type="ECO:0000313" key="14">
    <source>
        <dbReference type="EMBL" id="CAF3978530.1"/>
    </source>
</evidence>